<dbReference type="Proteomes" id="UP001597417">
    <property type="component" value="Unassembled WGS sequence"/>
</dbReference>
<organism evidence="1 2">
    <name type="scientific">Amycolatopsis pigmentata</name>
    <dbReference type="NCBI Taxonomy" id="450801"/>
    <lineage>
        <taxon>Bacteria</taxon>
        <taxon>Bacillati</taxon>
        <taxon>Actinomycetota</taxon>
        <taxon>Actinomycetes</taxon>
        <taxon>Pseudonocardiales</taxon>
        <taxon>Pseudonocardiaceae</taxon>
        <taxon>Amycolatopsis</taxon>
    </lineage>
</organism>
<reference evidence="2" key="1">
    <citation type="journal article" date="2019" name="Int. J. Syst. Evol. Microbiol.">
        <title>The Global Catalogue of Microorganisms (GCM) 10K type strain sequencing project: providing services to taxonomists for standard genome sequencing and annotation.</title>
        <authorList>
            <consortium name="The Broad Institute Genomics Platform"/>
            <consortium name="The Broad Institute Genome Sequencing Center for Infectious Disease"/>
            <person name="Wu L."/>
            <person name="Ma J."/>
        </authorList>
    </citation>
    <scope>NUCLEOTIDE SEQUENCE [LARGE SCALE GENOMIC DNA]</scope>
    <source>
        <strain evidence="2">CGMCC 4.7645</strain>
    </source>
</reference>
<protein>
    <submittedName>
        <fullName evidence="1">DUF4265 domain-containing protein</fullName>
    </submittedName>
</protein>
<dbReference type="Pfam" id="PF14085">
    <property type="entry name" value="DUF4265"/>
    <property type="match status" value="1"/>
</dbReference>
<evidence type="ECO:0000313" key="2">
    <source>
        <dbReference type="Proteomes" id="UP001597417"/>
    </source>
</evidence>
<keyword evidence="2" id="KW-1185">Reference proteome</keyword>
<dbReference type="RefSeq" id="WP_378268122.1">
    <property type="nucleotide sequence ID" value="NZ_JBHUKR010000016.1"/>
</dbReference>
<evidence type="ECO:0000313" key="1">
    <source>
        <dbReference type="EMBL" id="MFD2420092.1"/>
    </source>
</evidence>
<dbReference type="InterPro" id="IPR025361">
    <property type="entry name" value="DUF4265"/>
</dbReference>
<dbReference type="EMBL" id="JBHUKR010000016">
    <property type="protein sequence ID" value="MFD2420092.1"/>
    <property type="molecule type" value="Genomic_DNA"/>
</dbReference>
<proteinExistence type="predicted"/>
<sequence length="108" mass="11849">MCTCCIPLFAYDSALGDVVCADTATGYVIQAVELRSGKGVVRVAVKRPQDVDRVHPKLHSLIGQLRYSCEWFNSGYIAVGVERGRSRDEFFAGLAELGEAVEVERILV</sequence>
<gene>
    <name evidence="1" type="ORF">ACFSXZ_27560</name>
</gene>
<accession>A0ABW5G323</accession>
<comment type="caution">
    <text evidence="1">The sequence shown here is derived from an EMBL/GenBank/DDBJ whole genome shotgun (WGS) entry which is preliminary data.</text>
</comment>
<name>A0ABW5G323_9PSEU</name>